<dbReference type="eggNOG" id="KOG0543">
    <property type="taxonomic scope" value="Eukaryota"/>
</dbReference>
<dbReference type="GO" id="GO:0031072">
    <property type="term" value="F:heat shock protein binding"/>
    <property type="evidence" value="ECO:0007669"/>
    <property type="project" value="TreeGrafter"/>
</dbReference>
<name>I7MLC3_TETTS</name>
<comment type="subcellular location">
    <subcellularLocation>
        <location evidence="1">Cytoplasm</location>
    </subcellularLocation>
</comment>
<keyword evidence="9" id="KW-1185">Reference proteome</keyword>
<dbReference type="GO" id="GO:0006626">
    <property type="term" value="P:protein targeting to mitochondrion"/>
    <property type="evidence" value="ECO:0007669"/>
    <property type="project" value="TreeGrafter"/>
</dbReference>
<dbReference type="InterPro" id="IPR019734">
    <property type="entry name" value="TPR_rpt"/>
</dbReference>
<dbReference type="KEGG" id="tet:TTHERM_00563870"/>
<dbReference type="EMBL" id="GG662556">
    <property type="protein sequence ID" value="EAS01741.1"/>
    <property type="molecule type" value="Genomic_DNA"/>
</dbReference>
<dbReference type="InterPro" id="IPR011990">
    <property type="entry name" value="TPR-like_helical_dom_sf"/>
</dbReference>
<dbReference type="OMA" id="FEAIQIC"/>
<evidence type="ECO:0000256" key="4">
    <source>
        <dbReference type="ARBA" id="ARBA00022803"/>
    </source>
</evidence>
<evidence type="ECO:0000256" key="3">
    <source>
        <dbReference type="ARBA" id="ARBA00022737"/>
    </source>
</evidence>
<dbReference type="InterPro" id="IPR025986">
    <property type="entry name" value="RPAP3-like_C"/>
</dbReference>
<dbReference type="Pfam" id="PF13877">
    <property type="entry name" value="RPAP3_C"/>
    <property type="match status" value="1"/>
</dbReference>
<reference evidence="9" key="1">
    <citation type="journal article" date="2006" name="PLoS Biol.">
        <title>Macronuclear genome sequence of the ciliate Tetrahymena thermophila, a model eukaryote.</title>
        <authorList>
            <person name="Eisen J.A."/>
            <person name="Coyne R.S."/>
            <person name="Wu M."/>
            <person name="Wu D."/>
            <person name="Thiagarajan M."/>
            <person name="Wortman J.R."/>
            <person name="Badger J.H."/>
            <person name="Ren Q."/>
            <person name="Amedeo P."/>
            <person name="Jones K.M."/>
            <person name="Tallon L.J."/>
            <person name="Delcher A.L."/>
            <person name="Salzberg S.L."/>
            <person name="Silva J.C."/>
            <person name="Haas B.J."/>
            <person name="Majoros W.H."/>
            <person name="Farzad M."/>
            <person name="Carlton J.M."/>
            <person name="Smith R.K. Jr."/>
            <person name="Garg J."/>
            <person name="Pearlman R.E."/>
            <person name="Karrer K.M."/>
            <person name="Sun L."/>
            <person name="Manning G."/>
            <person name="Elde N.C."/>
            <person name="Turkewitz A.P."/>
            <person name="Asai D.J."/>
            <person name="Wilkes D.E."/>
            <person name="Wang Y."/>
            <person name="Cai H."/>
            <person name="Collins K."/>
            <person name="Stewart B.A."/>
            <person name="Lee S.R."/>
            <person name="Wilamowska K."/>
            <person name="Weinberg Z."/>
            <person name="Ruzzo W.L."/>
            <person name="Wloga D."/>
            <person name="Gaertig J."/>
            <person name="Frankel J."/>
            <person name="Tsao C.-C."/>
            <person name="Gorovsky M.A."/>
            <person name="Keeling P.J."/>
            <person name="Waller R.F."/>
            <person name="Patron N.J."/>
            <person name="Cherry J.M."/>
            <person name="Stover N.A."/>
            <person name="Krieger C.J."/>
            <person name="del Toro C."/>
            <person name="Ryder H.F."/>
            <person name="Williamson S.C."/>
            <person name="Barbeau R.A."/>
            <person name="Hamilton E.P."/>
            <person name="Orias E."/>
        </authorList>
    </citation>
    <scope>NUCLEOTIDE SEQUENCE [LARGE SCALE GENOMIC DNA]</scope>
    <source>
        <strain evidence="9">SB210</strain>
    </source>
</reference>
<dbReference type="OrthoDB" id="313235at2759"/>
<evidence type="ECO:0000256" key="5">
    <source>
        <dbReference type="PROSITE-ProRule" id="PRU00339"/>
    </source>
</evidence>
<dbReference type="SMART" id="SM00028">
    <property type="entry name" value="TPR"/>
    <property type="match status" value="2"/>
</dbReference>
<dbReference type="Proteomes" id="UP000009168">
    <property type="component" value="Unassembled WGS sequence"/>
</dbReference>
<feature type="region of interest" description="Disordered" evidence="6">
    <location>
        <begin position="169"/>
        <end position="190"/>
    </location>
</feature>
<dbReference type="STRING" id="312017.I7MLC3"/>
<accession>I7MLC3</accession>
<dbReference type="GeneID" id="7835989"/>
<dbReference type="InterPro" id="IPR051982">
    <property type="entry name" value="CiliaryAsmbly_MitoImport"/>
</dbReference>
<feature type="repeat" description="TPR" evidence="5">
    <location>
        <begin position="54"/>
        <end position="87"/>
    </location>
</feature>
<dbReference type="InParanoid" id="I7MLC3"/>
<feature type="compositionally biased region" description="Basic and acidic residues" evidence="6">
    <location>
        <begin position="169"/>
        <end position="188"/>
    </location>
</feature>
<evidence type="ECO:0000259" key="7">
    <source>
        <dbReference type="Pfam" id="PF13877"/>
    </source>
</evidence>
<keyword evidence="4 5" id="KW-0802">TPR repeat</keyword>
<proteinExistence type="predicted"/>
<dbReference type="Gene3D" id="1.25.40.10">
    <property type="entry name" value="Tetratricopeptide repeat domain"/>
    <property type="match status" value="1"/>
</dbReference>
<gene>
    <name evidence="8" type="ORF">TTHERM_00563870</name>
</gene>
<dbReference type="PROSITE" id="PS50005">
    <property type="entry name" value="TPR"/>
    <property type="match status" value="1"/>
</dbReference>
<evidence type="ECO:0000313" key="8">
    <source>
        <dbReference type="EMBL" id="EAS01741.1"/>
    </source>
</evidence>
<dbReference type="PANTHER" id="PTHR45984">
    <property type="entry name" value="RNA (RNA) POLYMERASE II ASSOCIATED PROTEIN HOMOLOG"/>
    <property type="match status" value="1"/>
</dbReference>
<dbReference type="HOGENOM" id="CLU_793404_0_0_1"/>
<dbReference type="GO" id="GO:0005739">
    <property type="term" value="C:mitochondrion"/>
    <property type="evidence" value="ECO:0007669"/>
    <property type="project" value="TreeGrafter"/>
</dbReference>
<organism evidence="8 9">
    <name type="scientific">Tetrahymena thermophila (strain SB210)</name>
    <dbReference type="NCBI Taxonomy" id="312017"/>
    <lineage>
        <taxon>Eukaryota</taxon>
        <taxon>Sar</taxon>
        <taxon>Alveolata</taxon>
        <taxon>Ciliophora</taxon>
        <taxon>Intramacronucleata</taxon>
        <taxon>Oligohymenophorea</taxon>
        <taxon>Hymenostomatida</taxon>
        <taxon>Tetrahymenina</taxon>
        <taxon>Tetrahymenidae</taxon>
        <taxon>Tetrahymena</taxon>
    </lineage>
</organism>
<dbReference type="AlphaFoldDB" id="I7MLC3"/>
<feature type="domain" description="RNA-polymerase II-associated protein 3-like C-terminal" evidence="7">
    <location>
        <begin position="236"/>
        <end position="327"/>
    </location>
</feature>
<evidence type="ECO:0000256" key="6">
    <source>
        <dbReference type="SAM" id="MobiDB-lite"/>
    </source>
</evidence>
<dbReference type="RefSeq" id="XP_001021986.1">
    <property type="nucleotide sequence ID" value="XM_001021986.1"/>
</dbReference>
<dbReference type="PANTHER" id="PTHR45984:SF1">
    <property type="entry name" value="SPAG1 AXONEMAL DYNEIN ASSEMBLY FACTOR"/>
    <property type="match status" value="1"/>
</dbReference>
<sequence length="350" mass="40830">MDLKQVEQIKEQGNSLFKQKDLKSAAIAFQNGVDLIEKSGQNVSDNKDLKTLYLQLSTNLALCHLNQNQHFEAIQICNKVLKIDPDNTKALYRRALSNKAQAESQLYSDPKDLESLRIKDGLFSQARADLEKLNTLEENKAVKQELSYIVKESVKIKIALKNLDPTYQNEKKKQEVEEEKQNQDKDSDIQEVVINKSKKNNENLKISQNFTLQELNEVTKNAFDKMAEQILSRKENPQNTFQYEQEFDTFKKHSDKLYLYIKKLPTDIYKKVFSKKDYPPTYLLLILDAINKHSKQEDYPLLVEVFQNIKDTYKFNMCLMQITKDEKKSFSNLFKTIGAPEDLFKSYKLL</sequence>
<keyword evidence="3" id="KW-0677">Repeat</keyword>
<dbReference type="GO" id="GO:0005829">
    <property type="term" value="C:cytosol"/>
    <property type="evidence" value="ECO:0007669"/>
    <property type="project" value="TreeGrafter"/>
</dbReference>
<evidence type="ECO:0000256" key="2">
    <source>
        <dbReference type="ARBA" id="ARBA00022490"/>
    </source>
</evidence>
<dbReference type="SUPFAM" id="SSF48452">
    <property type="entry name" value="TPR-like"/>
    <property type="match status" value="1"/>
</dbReference>
<keyword evidence="2" id="KW-0963">Cytoplasm</keyword>
<evidence type="ECO:0000313" key="9">
    <source>
        <dbReference type="Proteomes" id="UP000009168"/>
    </source>
</evidence>
<protein>
    <submittedName>
        <fullName evidence="8">Tetratricopeptide repeat protein</fullName>
    </submittedName>
</protein>
<evidence type="ECO:0000256" key="1">
    <source>
        <dbReference type="ARBA" id="ARBA00004496"/>
    </source>
</evidence>